<organism evidence="4 5">
    <name type="scientific">Gilvimarinus japonicus</name>
    <dbReference type="NCBI Taxonomy" id="1796469"/>
    <lineage>
        <taxon>Bacteria</taxon>
        <taxon>Pseudomonadati</taxon>
        <taxon>Pseudomonadota</taxon>
        <taxon>Gammaproteobacteria</taxon>
        <taxon>Cellvibrionales</taxon>
        <taxon>Cellvibrionaceae</taxon>
        <taxon>Gilvimarinus</taxon>
    </lineage>
</organism>
<evidence type="ECO:0000256" key="2">
    <source>
        <dbReference type="SAM" id="SignalP"/>
    </source>
</evidence>
<feature type="domain" description="F5/8 type C" evidence="3">
    <location>
        <begin position="144"/>
        <end position="296"/>
    </location>
</feature>
<accession>A0ABV7HQ22</accession>
<feature type="region of interest" description="Disordered" evidence="1">
    <location>
        <begin position="298"/>
        <end position="342"/>
    </location>
</feature>
<dbReference type="Gene3D" id="2.160.20.10">
    <property type="entry name" value="Single-stranded right-handed beta-helix, Pectin lyase-like"/>
    <property type="match status" value="1"/>
</dbReference>
<dbReference type="PANTHER" id="PTHR46306:SF1">
    <property type="entry name" value="BTB_POZ DOMAIN-CONTAINING PROTEIN 9"/>
    <property type="match status" value="1"/>
</dbReference>
<dbReference type="EMBL" id="JBHRTL010000006">
    <property type="protein sequence ID" value="MFC3154824.1"/>
    <property type="molecule type" value="Genomic_DNA"/>
</dbReference>
<dbReference type="SUPFAM" id="SSF51126">
    <property type="entry name" value="Pectin lyase-like"/>
    <property type="match status" value="1"/>
</dbReference>
<proteinExistence type="predicted"/>
<dbReference type="SUPFAM" id="SSF49785">
    <property type="entry name" value="Galactose-binding domain-like"/>
    <property type="match status" value="2"/>
</dbReference>
<dbReference type="Pfam" id="PF00754">
    <property type="entry name" value="F5_F8_type_C"/>
    <property type="match status" value="2"/>
</dbReference>
<feature type="compositionally biased region" description="Low complexity" evidence="1">
    <location>
        <begin position="156"/>
        <end position="179"/>
    </location>
</feature>
<dbReference type="SMART" id="SM00710">
    <property type="entry name" value="PbH1"/>
    <property type="match status" value="6"/>
</dbReference>
<keyword evidence="2" id="KW-0732">Signal</keyword>
<feature type="compositionally biased region" description="Low complexity" evidence="1">
    <location>
        <begin position="298"/>
        <end position="329"/>
    </location>
</feature>
<dbReference type="InterPro" id="IPR008979">
    <property type="entry name" value="Galactose-bd-like_sf"/>
</dbReference>
<feature type="signal peptide" evidence="2">
    <location>
        <begin position="1"/>
        <end position="28"/>
    </location>
</feature>
<dbReference type="Pfam" id="PF14592">
    <property type="entry name" value="Chondroitinas_B"/>
    <property type="match status" value="1"/>
</dbReference>
<dbReference type="InterPro" id="IPR039513">
    <property type="entry name" value="PL-6"/>
</dbReference>
<name>A0ABV7HQ22_9GAMM</name>
<reference evidence="5" key="1">
    <citation type="journal article" date="2019" name="Int. J. Syst. Evol. Microbiol.">
        <title>The Global Catalogue of Microorganisms (GCM) 10K type strain sequencing project: providing services to taxonomists for standard genome sequencing and annotation.</title>
        <authorList>
            <consortium name="The Broad Institute Genomics Platform"/>
            <consortium name="The Broad Institute Genome Sequencing Center for Infectious Disease"/>
            <person name="Wu L."/>
            <person name="Ma J."/>
        </authorList>
    </citation>
    <scope>NUCLEOTIDE SEQUENCE [LARGE SCALE GENOMIC DNA]</scope>
    <source>
        <strain evidence="5">KCTC 52141</strain>
    </source>
</reference>
<feature type="domain" description="F5/8 type C" evidence="3">
    <location>
        <begin position="13"/>
        <end position="133"/>
    </location>
</feature>
<dbReference type="Proteomes" id="UP001595548">
    <property type="component" value="Unassembled WGS sequence"/>
</dbReference>
<evidence type="ECO:0000313" key="4">
    <source>
        <dbReference type="EMBL" id="MFC3154824.1"/>
    </source>
</evidence>
<keyword evidence="5" id="KW-1185">Reference proteome</keyword>
<dbReference type="InterPro" id="IPR012334">
    <property type="entry name" value="Pectin_lyas_fold"/>
</dbReference>
<comment type="caution">
    <text evidence="4">The sequence shown here is derived from an EMBL/GenBank/DDBJ whole genome shotgun (WGS) entry which is preliminary data.</text>
</comment>
<dbReference type="InterPro" id="IPR000421">
    <property type="entry name" value="FA58C"/>
</dbReference>
<dbReference type="Gene3D" id="2.60.120.260">
    <property type="entry name" value="Galactose-binding domain-like"/>
    <property type="match status" value="2"/>
</dbReference>
<evidence type="ECO:0000259" key="3">
    <source>
        <dbReference type="PROSITE" id="PS50022"/>
    </source>
</evidence>
<dbReference type="InterPro" id="IPR052407">
    <property type="entry name" value="BTB_POZ_domain_cont_9"/>
</dbReference>
<dbReference type="InterPro" id="IPR006626">
    <property type="entry name" value="PbH1"/>
</dbReference>
<sequence>MNKYIRVPGKLTLLAALLAVSHFAVSFAAEPVAVSASDNDGNTPDNTLDNDFSTRWSADGDGQWIQFDLGSVVNVESLDVAFYKGDQRTSTIDIQTSTDASSWESVFYGDQVASTATQQNIDVEDSEASYVRIVGYGNTSNSWNSITEVDINSSEISSSSSSQSSSSSSAGSVGASASSDDGNVASNVLDNDLDTRWSANGSGEWLQLDLGRVQQVGSVNIAFYKGDQRTSSFDIQVSTDGSDWDTLISGATSSGFGTSLESFTVSETDARYVRYVGYGNSANDWNSLTEMSVSADADETSSSSSSSSTASSSSSSSSVDNSSSSSSSAPWEGGGNTYTASPDDVADVLAGASGGDEIIVTGSGEMSLKNLSFNSPVLIRAASIGGTTLTNATIDNSNNIIVQGFVFGPNDESTYLKIVNSTNIQVLRNTFDHTDVMNSQTAIVTTQASEYISIGYNEFRGKNQMFTSEGYKLTGSYIKTQFDDPLMTKHLHVYRNHFKDIYPYVPDGTTPTGDSDREVMAMGIADSQDVVTNNVVEYNLFENCDGENEIITVKTSNNIFRYNTFKNSMGSLSFRLGSDNEAYGNYFYGEGASANWDDDNYQTGGIRVYGSGHLIYDNYMEGLTGISWRRPILIDSGDTSDSTGADSHETPSNLSVYDNTIVDSVGGGIHIGSDNYGNMPYNISVDNNLVVGSEGILFNNYANDSSNTWSGNRAYATGAAATVGGGSLSSSEVAVLSGAPSISAPTKLTASDVGPAAP</sequence>
<protein>
    <submittedName>
        <fullName evidence="4">Discoidin domain-containing protein</fullName>
    </submittedName>
</protein>
<dbReference type="RefSeq" id="WP_382415263.1">
    <property type="nucleotide sequence ID" value="NZ_AP031500.1"/>
</dbReference>
<feature type="region of interest" description="Disordered" evidence="1">
    <location>
        <begin position="156"/>
        <end position="184"/>
    </location>
</feature>
<dbReference type="PROSITE" id="PS50022">
    <property type="entry name" value="FA58C_3"/>
    <property type="match status" value="2"/>
</dbReference>
<feature type="chain" id="PRO_5046123479" evidence="2">
    <location>
        <begin position="29"/>
        <end position="758"/>
    </location>
</feature>
<gene>
    <name evidence="4" type="ORF">ACFOEB_06370</name>
</gene>
<dbReference type="PANTHER" id="PTHR46306">
    <property type="entry name" value="BTB/POZ DOMAIN-CONTAINING PROTEIN 9"/>
    <property type="match status" value="1"/>
</dbReference>
<evidence type="ECO:0000256" key="1">
    <source>
        <dbReference type="SAM" id="MobiDB-lite"/>
    </source>
</evidence>
<dbReference type="InterPro" id="IPR011050">
    <property type="entry name" value="Pectin_lyase_fold/virulence"/>
</dbReference>
<evidence type="ECO:0000313" key="5">
    <source>
        <dbReference type="Proteomes" id="UP001595548"/>
    </source>
</evidence>